<feature type="signal peptide" evidence="1">
    <location>
        <begin position="1"/>
        <end position="19"/>
    </location>
</feature>
<dbReference type="Gene3D" id="2.30.30.700">
    <property type="entry name" value="SLA1 homology domain 1"/>
    <property type="match status" value="1"/>
</dbReference>
<evidence type="ECO:0000313" key="2">
    <source>
        <dbReference type="EMBL" id="VGO18974.1"/>
    </source>
</evidence>
<evidence type="ECO:0008006" key="4">
    <source>
        <dbReference type="Google" id="ProtNLM"/>
    </source>
</evidence>
<dbReference type="AlphaFoldDB" id="A0A6C2UI17"/>
<accession>A0A6C2UI17</accession>
<keyword evidence="3" id="KW-1185">Reference proteome</keyword>
<proteinExistence type="predicted"/>
<organism evidence="2 3">
    <name type="scientific">Pontiella sulfatireligans</name>
    <dbReference type="NCBI Taxonomy" id="2750658"/>
    <lineage>
        <taxon>Bacteria</taxon>
        <taxon>Pseudomonadati</taxon>
        <taxon>Kiritimatiellota</taxon>
        <taxon>Kiritimatiellia</taxon>
        <taxon>Kiritimatiellales</taxon>
        <taxon>Pontiellaceae</taxon>
        <taxon>Pontiella</taxon>
    </lineage>
</organism>
<gene>
    <name evidence="2" type="ORF">SCARR_01028</name>
</gene>
<dbReference type="Gene3D" id="3.40.50.880">
    <property type="match status" value="1"/>
</dbReference>
<feature type="chain" id="PRO_5025497923" description="DUF4350 domain-containing protein" evidence="1">
    <location>
        <begin position="20"/>
        <end position="559"/>
    </location>
</feature>
<sequence length="559" mass="61829">MRFFVLFSSIIGFSACVCAQQMGDPDFKPRLAAPTYTEGKGPFVVIDGAHFNFHKAEERYKPFAELLRADGCRIGSNAEAFSRGMLDFVDILVVANALHPSNDRNWKLPTPSAFSAVEIVAVNEWVKAGGSLMLIADHMPFAGAARDLAETFGFQFNNGFAFGLEKSGGMQFDRETATLQDHEITNGSQPAERIDHVMTFTGQAFSAPPAAAPLLVFGEGCYSLMPQKAWKFDETTPQVPVEGWLQGAALEYGKGRVCVFGEAAGFTAQVSGGQARKTGMNADGAEQNAQFVLNVLHWLSAPLAYDSTIPVAQGKPEADDSAETLPKGYHQFHDQEGRAVVAKVLECDPRYGTVKLRLENGRSKQVKVSIFSGVDREYLKQWIDAQELLSKRFAIAVEPKVTEREENQYATNRASGEKRLFRISTFQDTVQQISLANQTGTPLENIQVEWCVYYQQEKRMPRRPGDSGPSENEWQDRCEKGRSWVALIDSAATKVVGTGQYAIVNTKLVREMSNPLPGMEQEGRTVGIWIKLSIALPDGDEVVRQYCEPESIRKLGWKL</sequence>
<evidence type="ECO:0000256" key="1">
    <source>
        <dbReference type="SAM" id="SignalP"/>
    </source>
</evidence>
<evidence type="ECO:0000313" key="3">
    <source>
        <dbReference type="Proteomes" id="UP000346198"/>
    </source>
</evidence>
<dbReference type="Proteomes" id="UP000346198">
    <property type="component" value="Unassembled WGS sequence"/>
</dbReference>
<dbReference type="PROSITE" id="PS51257">
    <property type="entry name" value="PROKAR_LIPOPROTEIN"/>
    <property type="match status" value="1"/>
</dbReference>
<dbReference type="EMBL" id="CAAHFH010000001">
    <property type="protein sequence ID" value="VGO18974.1"/>
    <property type="molecule type" value="Genomic_DNA"/>
</dbReference>
<keyword evidence="1" id="KW-0732">Signal</keyword>
<reference evidence="2 3" key="1">
    <citation type="submission" date="2019-04" db="EMBL/GenBank/DDBJ databases">
        <authorList>
            <person name="Van Vliet M D."/>
        </authorList>
    </citation>
    <scope>NUCLEOTIDE SEQUENCE [LARGE SCALE GENOMIC DNA]</scope>
    <source>
        <strain evidence="2 3">F21</strain>
    </source>
</reference>
<name>A0A6C2UI17_9BACT</name>
<dbReference type="RefSeq" id="WP_136060416.1">
    <property type="nucleotide sequence ID" value="NZ_CAAHFH010000001.1"/>
</dbReference>
<dbReference type="SUPFAM" id="SSF52317">
    <property type="entry name" value="Class I glutamine amidotransferase-like"/>
    <property type="match status" value="1"/>
</dbReference>
<protein>
    <recommendedName>
        <fullName evidence="4">DUF4350 domain-containing protein</fullName>
    </recommendedName>
</protein>
<dbReference type="InterPro" id="IPR029062">
    <property type="entry name" value="Class_I_gatase-like"/>
</dbReference>